<evidence type="ECO:0000256" key="1">
    <source>
        <dbReference type="SAM" id="MobiDB-lite"/>
    </source>
</evidence>
<accession>A0ABQ7QLM2</accession>
<evidence type="ECO:0000256" key="2">
    <source>
        <dbReference type="SAM" id="SignalP"/>
    </source>
</evidence>
<dbReference type="PANTHER" id="PTHR10166:SF66">
    <property type="entry name" value="VWFA AND CACHE DOMAIN-CONTAINING PROTEIN CG16868"/>
    <property type="match status" value="1"/>
</dbReference>
<reference evidence="3 4" key="1">
    <citation type="submission" date="2021-06" db="EMBL/GenBank/DDBJ databases">
        <title>A haploid diamondback moth (Plutella xylostella L.) genome assembly resolves 31 chromosomes and identifies a diamide resistance mutation.</title>
        <authorList>
            <person name="Ward C.M."/>
            <person name="Perry K.D."/>
            <person name="Baker G."/>
            <person name="Powis K."/>
            <person name="Heckel D.G."/>
            <person name="Baxter S.W."/>
        </authorList>
    </citation>
    <scope>NUCLEOTIDE SEQUENCE [LARGE SCALE GENOMIC DNA]</scope>
    <source>
        <strain evidence="3 4">LV</strain>
        <tissue evidence="3">Single pupa</tissue>
    </source>
</reference>
<name>A0ABQ7QLM2_PLUXY</name>
<dbReference type="InterPro" id="IPR051173">
    <property type="entry name" value="Ca_channel_alpha-2/delta"/>
</dbReference>
<comment type="caution">
    <text evidence="3">The sequence shown here is derived from an EMBL/GenBank/DDBJ whole genome shotgun (WGS) entry which is preliminary data.</text>
</comment>
<keyword evidence="2" id="KW-0732">Signal</keyword>
<evidence type="ECO:0000313" key="4">
    <source>
        <dbReference type="Proteomes" id="UP000823941"/>
    </source>
</evidence>
<dbReference type="Proteomes" id="UP000823941">
    <property type="component" value="Chromosome 12"/>
</dbReference>
<feature type="region of interest" description="Disordered" evidence="1">
    <location>
        <begin position="1085"/>
        <end position="1147"/>
    </location>
</feature>
<organism evidence="3 4">
    <name type="scientific">Plutella xylostella</name>
    <name type="common">Diamondback moth</name>
    <name type="synonym">Plutella maculipennis</name>
    <dbReference type="NCBI Taxonomy" id="51655"/>
    <lineage>
        <taxon>Eukaryota</taxon>
        <taxon>Metazoa</taxon>
        <taxon>Ecdysozoa</taxon>
        <taxon>Arthropoda</taxon>
        <taxon>Hexapoda</taxon>
        <taxon>Insecta</taxon>
        <taxon>Pterygota</taxon>
        <taxon>Neoptera</taxon>
        <taxon>Endopterygota</taxon>
        <taxon>Lepidoptera</taxon>
        <taxon>Glossata</taxon>
        <taxon>Ditrysia</taxon>
        <taxon>Yponomeutoidea</taxon>
        <taxon>Plutellidae</taxon>
        <taxon>Plutella</taxon>
    </lineage>
</organism>
<evidence type="ECO:0008006" key="5">
    <source>
        <dbReference type="Google" id="ProtNLM"/>
    </source>
</evidence>
<feature type="chain" id="PRO_5047401878" description="VWFA domain-containing protein" evidence="2">
    <location>
        <begin position="18"/>
        <end position="1171"/>
    </location>
</feature>
<dbReference type="EMBL" id="JAHIBW010000012">
    <property type="protein sequence ID" value="KAG7306130.1"/>
    <property type="molecule type" value="Genomic_DNA"/>
</dbReference>
<feature type="signal peptide" evidence="2">
    <location>
        <begin position="1"/>
        <end position="17"/>
    </location>
</feature>
<dbReference type="PANTHER" id="PTHR10166">
    <property type="entry name" value="VOLTAGE-DEPENDENT CALCIUM CHANNEL SUBUNIT ALPHA-2/DELTA-RELATED"/>
    <property type="match status" value="1"/>
</dbReference>
<evidence type="ECO:0000313" key="3">
    <source>
        <dbReference type="EMBL" id="KAG7306130.1"/>
    </source>
</evidence>
<keyword evidence="4" id="KW-1185">Reference proteome</keyword>
<feature type="compositionally biased region" description="Low complexity" evidence="1">
    <location>
        <begin position="1042"/>
        <end position="1056"/>
    </location>
</feature>
<feature type="compositionally biased region" description="Low complexity" evidence="1">
    <location>
        <begin position="1125"/>
        <end position="1145"/>
    </location>
</feature>
<protein>
    <recommendedName>
        <fullName evidence="5">VWFA domain-containing protein</fullName>
    </recommendedName>
</protein>
<proteinExistence type="predicted"/>
<sequence length="1171" mass="126731">MKRLLALFILVLYKVNAQSDNCTADDYRCENKRMVLKLAQDLGSTFRELVQQELGAEFAAQFEAKPQHKASPEPTDEEILSSISEKLATKLTSATNILKDLNSTLSNNNSSTYTTPCPYKGINKSTIFKNIDFHDNLTSTPPSVDLEDKDGANDIKIKRQYFLSHIDYATDKECTAMPQSNLRYLYHKIVNPDPKLVIFIIDNSVGEKAIQYTVNIVKEISHAMQASDVFALKITNISDFVKFEDSCSVGGFSDIGHATDSNKLKLKDYLMTIDNTQTSLPHSTINEELQMLLTKNQLPTHKLIVFLTDTKVLTDESWPKMFPYPIKEDDTIKLAIGVINEGSEDLSSSLEILHFDKWHNHSKSHSLMRVHINDSGVVGQVASAFISLMPQNYEKNQLMLMEPIWEATERDFIVSLVIPTSGGVLGVDMYWSDLAEDIIYFRQTTIERRAFVIDFAGTVIMHTHFPRPELTTEKIKFSKLKNIENFEFIDNVIGQMLTDSQGKLTKFDSLSNKTISYSWRWAARLYVACVVSEVAEAAAAPEPAFLTRRDSDILYHRLDLFPPRDGSLCRHFRQMATLDQGTVFLSPSSFVSPFAYLRGAGGGPGEPYLRNCLAYLRSVARGLLANPGLRDDVQRDAAALNALLAYYRRRQLSGPYARYVVRRYAASDSGVLAMFPGTLLEPEYEPVRRTWHAAARARPGRLQLAPPALDAGGAGYVVTLSWRAPPAVLAMDVPLGFLQRLLERLQPACGAPGLRCLLLDARGYLLAHPALLARGPAERLHVTHREPLLAVDLLLHRQLVTKRRCLAAHERATQRYYSFNTSLEHAVSNAVAGEHCLHYSVAAVPGADALVALVNASCSAGAFCPCSMLDRACLNCRRMEQAECECPCECAAPACGEAAGPAPAPCPAPAEAAAHKATHFHKFAEGLPACVDWACGELASRADCLGAVGCEWCAAQGEARSPLAAPYCAPQELCFGGVLGAVTPYGGGGNAPPAAHSALGPVVGCLVTAGLVCAVAAYCYRQGGAAAEEGAAPQYAGGDTWGSGSAPAAGAGASESGAGGAGRERLLPAPVSPYRVVSGVRRARAAGSDHGYSTMTPHEDSEATAPGGGDPAALSDDTRSEASCPLPRRAAPPAAPRAAPTAPAPDTRVLAPVTVHRHMEALAELPPAPTV</sequence>
<gene>
    <name evidence="3" type="ORF">JYU34_008717</name>
</gene>
<feature type="region of interest" description="Disordered" evidence="1">
    <location>
        <begin position="1042"/>
        <end position="1066"/>
    </location>
</feature>